<dbReference type="AlphaFoldDB" id="A0A1I7G9E0"/>
<evidence type="ECO:0000313" key="2">
    <source>
        <dbReference type="Proteomes" id="UP000198693"/>
    </source>
</evidence>
<dbReference type="Proteomes" id="UP000198693">
    <property type="component" value="Unassembled WGS sequence"/>
</dbReference>
<proteinExistence type="predicted"/>
<keyword evidence="2" id="KW-1185">Reference proteome</keyword>
<reference evidence="2" key="1">
    <citation type="submission" date="2016-10" db="EMBL/GenBank/DDBJ databases">
        <authorList>
            <person name="Varghese N."/>
            <person name="Submissions S."/>
        </authorList>
    </citation>
    <scope>NUCLEOTIDE SEQUENCE [LARGE SCALE GENOMIC DNA]</scope>
    <source>
        <strain evidence="2">CGMCC 1.6981</strain>
    </source>
</reference>
<accession>A0A1I7G9E0</accession>
<protein>
    <recommendedName>
        <fullName evidence="3">DUF892 family protein</fullName>
    </recommendedName>
</protein>
<evidence type="ECO:0008006" key="3">
    <source>
        <dbReference type="Google" id="ProtNLM"/>
    </source>
</evidence>
<organism evidence="1 2">
    <name type="scientific">Halomonas korlensis</name>
    <dbReference type="NCBI Taxonomy" id="463301"/>
    <lineage>
        <taxon>Bacteria</taxon>
        <taxon>Pseudomonadati</taxon>
        <taxon>Pseudomonadota</taxon>
        <taxon>Gammaproteobacteria</taxon>
        <taxon>Oceanospirillales</taxon>
        <taxon>Halomonadaceae</taxon>
        <taxon>Halomonas</taxon>
    </lineage>
</organism>
<dbReference type="EMBL" id="FPBP01000002">
    <property type="protein sequence ID" value="SFU45057.1"/>
    <property type="molecule type" value="Genomic_DNA"/>
</dbReference>
<gene>
    <name evidence="1" type="ORF">SAMN04487955_102370</name>
</gene>
<dbReference type="OrthoDB" id="6161818at2"/>
<dbReference type="RefSeq" id="WP_139232971.1">
    <property type="nucleotide sequence ID" value="NZ_FPBP01000002.1"/>
</dbReference>
<evidence type="ECO:0000313" key="1">
    <source>
        <dbReference type="EMBL" id="SFU45057.1"/>
    </source>
</evidence>
<name>A0A1I7G9E0_9GAMM</name>
<sequence>MPPRMNAPNTVRAYPTDEQLTFAHDLERREMQRYRGLALSFLPTRPHISHLMAALGIQCEQRLNALESLAERLNLRDCLPGGRPPWPQLRFRLSQAQPLYRFITDEAMACHTLAYALAAAEHSRQLSELLAQSCGTADVDTLFGDFIEQKQSECHLLEETQDKAYRAMA</sequence>